<dbReference type="STRING" id="889378.Spiaf_1794"/>
<dbReference type="PATRIC" id="fig|889378.3.peg.1783"/>
<keyword evidence="2" id="KW-1185">Reference proteome</keyword>
<proteinExistence type="predicted"/>
<dbReference type="Proteomes" id="UP000007383">
    <property type="component" value="Chromosome"/>
</dbReference>
<dbReference type="KEGG" id="sfc:Spiaf_1794"/>
<reference evidence="2" key="1">
    <citation type="journal article" date="2013" name="Stand. Genomic Sci.">
        <title>Complete genome sequence of the halophilic bacterium Spirochaeta africana type strain (Z-7692(T)) from the alkaline Lake Magadi in the East African Rift.</title>
        <authorList>
            <person name="Liolos K."/>
            <person name="Abt B."/>
            <person name="Scheuner C."/>
            <person name="Teshima H."/>
            <person name="Held B."/>
            <person name="Lapidus A."/>
            <person name="Nolan M."/>
            <person name="Lucas S."/>
            <person name="Deshpande S."/>
            <person name="Cheng J.F."/>
            <person name="Tapia R."/>
            <person name="Goodwin L.A."/>
            <person name="Pitluck S."/>
            <person name="Pagani I."/>
            <person name="Ivanova N."/>
            <person name="Mavromatis K."/>
            <person name="Mikhailova N."/>
            <person name="Huntemann M."/>
            <person name="Pati A."/>
            <person name="Chen A."/>
            <person name="Palaniappan K."/>
            <person name="Land M."/>
            <person name="Rohde M."/>
            <person name="Tindall B.J."/>
            <person name="Detter J.C."/>
            <person name="Goker M."/>
            <person name="Bristow J."/>
            <person name="Eisen J.A."/>
            <person name="Markowitz V."/>
            <person name="Hugenholtz P."/>
            <person name="Woyke T."/>
            <person name="Klenk H.P."/>
            <person name="Kyrpides N.C."/>
        </authorList>
    </citation>
    <scope>NUCLEOTIDE SEQUENCE</scope>
    <source>
        <strain evidence="2">ATCC 700263 / DSM 8902 / Z-7692</strain>
    </source>
</reference>
<dbReference type="AlphaFoldDB" id="H9UK08"/>
<dbReference type="EMBL" id="CP003282">
    <property type="protein sequence ID" value="AFG37851.1"/>
    <property type="molecule type" value="Genomic_DNA"/>
</dbReference>
<gene>
    <name evidence="1" type="ordered locus">Spiaf_1794</name>
</gene>
<evidence type="ECO:0000313" key="2">
    <source>
        <dbReference type="Proteomes" id="UP000007383"/>
    </source>
</evidence>
<organism evidence="1 2">
    <name type="scientific">Spirochaeta africana (strain ATCC 700263 / DSM 8902 / Z-7692)</name>
    <dbReference type="NCBI Taxonomy" id="889378"/>
    <lineage>
        <taxon>Bacteria</taxon>
        <taxon>Pseudomonadati</taxon>
        <taxon>Spirochaetota</taxon>
        <taxon>Spirochaetia</taxon>
        <taxon>Spirochaetales</taxon>
        <taxon>Spirochaetaceae</taxon>
        <taxon>Spirochaeta</taxon>
    </lineage>
</organism>
<sequence>MNTAVFFWTGLSPVLWWNRRLLLAACLGCICSLTVTSYGRYVFDPVPLPGNLAAAVERVVLETPGSRLLLQTLPDGNLQAALQNDRLEWQEVVVEWGDEPVPPGAAARLSLQAVGSGQWLVLCTAAGADQTRNLWAGSIEYRQLGSAGTDKPMVLRQVMTGLQPHGDGQRQADYQLHFHGDYGLTAIALCRTETGSAGIRWIELGGGVDLRTVTSWTVYLPTGVSEQQPWLQLYHPLTDDEESAAWQVGVLVAGSHGLVDIVVGSDGGAAAIMLPDSSMSRWQMSGYGYAGNPDVPVLWSGDGERLSGWKQDCSGWQRLPVALPDQGFLGAVPTPYGVAMLHYCSEQVLLICQEVSSSGVYFPDTSPTHFPVGDGVAVRFTPDGLLLLEGPNNLQVLMFNADWLPLYSSPSAMGYHSREGRVWLVDADRQLLLDDEGFAPAAEPLWLAAARLDLTVVGGDHGDRYFQDAHQLYRVRVMP</sequence>
<dbReference type="RefSeq" id="WP_014455834.1">
    <property type="nucleotide sequence ID" value="NC_017098.1"/>
</dbReference>
<protein>
    <submittedName>
        <fullName evidence="1">Uncharacterized protein</fullName>
    </submittedName>
</protein>
<dbReference type="HOGENOM" id="CLU_569729_0_0_12"/>
<evidence type="ECO:0000313" key="1">
    <source>
        <dbReference type="EMBL" id="AFG37851.1"/>
    </source>
</evidence>
<accession>H9UK08</accession>
<name>H9UK08_SPIAZ</name>